<dbReference type="AlphaFoldDB" id="A0A4U1F118"/>
<evidence type="ECO:0000313" key="2">
    <source>
        <dbReference type="Proteomes" id="UP000308365"/>
    </source>
</evidence>
<name>A0A4U1F118_MONMO</name>
<organism evidence="1 2">
    <name type="scientific">Monodon monoceros</name>
    <name type="common">Narwhal</name>
    <name type="synonym">Ceratodon monodon</name>
    <dbReference type="NCBI Taxonomy" id="40151"/>
    <lineage>
        <taxon>Eukaryota</taxon>
        <taxon>Metazoa</taxon>
        <taxon>Chordata</taxon>
        <taxon>Craniata</taxon>
        <taxon>Vertebrata</taxon>
        <taxon>Euteleostomi</taxon>
        <taxon>Mammalia</taxon>
        <taxon>Eutheria</taxon>
        <taxon>Laurasiatheria</taxon>
        <taxon>Artiodactyla</taxon>
        <taxon>Whippomorpha</taxon>
        <taxon>Cetacea</taxon>
        <taxon>Odontoceti</taxon>
        <taxon>Monodontidae</taxon>
        <taxon>Monodon</taxon>
    </lineage>
</organism>
<gene>
    <name evidence="1" type="ORF">EI555_013397</name>
</gene>
<proteinExistence type="predicted"/>
<dbReference type="Proteomes" id="UP000308365">
    <property type="component" value="Unassembled WGS sequence"/>
</dbReference>
<sequence length="89" mass="10034">MSFYVPEYLNGTALRQVPEMLVIAMELVSSQLAPDSSFSFYALTPDCWAREQTDVARIEVLASEHRSHVRGQEHVYSETCPGAIWDPVC</sequence>
<dbReference type="EMBL" id="RWIC01000564">
    <property type="protein sequence ID" value="TKC42216.1"/>
    <property type="molecule type" value="Genomic_DNA"/>
</dbReference>
<protein>
    <submittedName>
        <fullName evidence="1">Uncharacterized protein</fullName>
    </submittedName>
</protein>
<comment type="caution">
    <text evidence="1">The sequence shown here is derived from an EMBL/GenBank/DDBJ whole genome shotgun (WGS) entry which is preliminary data.</text>
</comment>
<evidence type="ECO:0000313" key="1">
    <source>
        <dbReference type="EMBL" id="TKC42216.1"/>
    </source>
</evidence>
<accession>A0A4U1F118</accession>
<reference evidence="2" key="1">
    <citation type="journal article" date="2019" name="IScience">
        <title>Narwhal Genome Reveals Long-Term Low Genetic Diversity despite Current Large Abundance Size.</title>
        <authorList>
            <person name="Westbury M.V."/>
            <person name="Petersen B."/>
            <person name="Garde E."/>
            <person name="Heide-Jorgensen M.P."/>
            <person name="Lorenzen E.D."/>
        </authorList>
    </citation>
    <scope>NUCLEOTIDE SEQUENCE [LARGE SCALE GENOMIC DNA]</scope>
</reference>